<protein>
    <submittedName>
        <fullName evidence="2">Uncharacterized protein</fullName>
    </submittedName>
</protein>
<dbReference type="EMBL" id="KI911154">
    <property type="protein sequence ID" value="ETR99869.1"/>
    <property type="molecule type" value="Genomic_DNA"/>
</dbReference>
<evidence type="ECO:0000313" key="2">
    <source>
        <dbReference type="EMBL" id="ETR99869.1"/>
    </source>
</evidence>
<dbReference type="Proteomes" id="UP000024376">
    <property type="component" value="Unassembled WGS sequence"/>
</dbReference>
<feature type="region of interest" description="Disordered" evidence="1">
    <location>
        <begin position="1"/>
        <end position="44"/>
    </location>
</feature>
<feature type="compositionally biased region" description="Basic and acidic residues" evidence="1">
    <location>
        <begin position="1"/>
        <end position="30"/>
    </location>
</feature>
<gene>
    <name evidence="2" type="ORF">M419DRAFT_138166</name>
</gene>
<dbReference type="HOGENOM" id="CLU_1195616_0_0_1"/>
<dbReference type="AlphaFoldDB" id="A0A024S3F2"/>
<sequence>MRGREKAVGESRQDGRAKAKEATKLSLERPSKRRQHSGICGRMPRLPVVRPSPVDKSWWAATCLLTTINHRPSPLHLGPIESWCNADPPTPRWHTPLLHSDPCRDQAYPALDAQLHPESQNLCVCVLGLAPKYQPASSARPTVELAPWREETCSCWQERRFVDCLVGDLTRKRTNVCSCLHAAVARLKSVSPALQAEPPPSIAAPALSLRPGVFHLPGTVGGPVAPPSSPDV</sequence>
<proteinExistence type="predicted"/>
<dbReference type="KEGG" id="trr:M419DRAFT_138166"/>
<reference evidence="3" key="1">
    <citation type="journal article" date="2013" name="Ind. Biotechnol.">
        <title>Comparative genomics analysis of Trichoderma reesei strains.</title>
        <authorList>
            <person name="Koike H."/>
            <person name="Aerts A."/>
            <person name="LaButti K."/>
            <person name="Grigoriev I.V."/>
            <person name="Baker S.E."/>
        </authorList>
    </citation>
    <scope>NUCLEOTIDE SEQUENCE [LARGE SCALE GENOMIC DNA]</scope>
    <source>
        <strain evidence="3">ATCC 56765 / BCRC 32924 / NRRL 11460 / Rut C-30</strain>
    </source>
</reference>
<evidence type="ECO:0000256" key="1">
    <source>
        <dbReference type="SAM" id="MobiDB-lite"/>
    </source>
</evidence>
<name>A0A024S3F2_HYPJR</name>
<organism evidence="2 3">
    <name type="scientific">Hypocrea jecorina (strain ATCC 56765 / BCRC 32924 / NRRL 11460 / Rut C-30)</name>
    <name type="common">Trichoderma reesei</name>
    <dbReference type="NCBI Taxonomy" id="1344414"/>
    <lineage>
        <taxon>Eukaryota</taxon>
        <taxon>Fungi</taxon>
        <taxon>Dikarya</taxon>
        <taxon>Ascomycota</taxon>
        <taxon>Pezizomycotina</taxon>
        <taxon>Sordariomycetes</taxon>
        <taxon>Hypocreomycetidae</taxon>
        <taxon>Hypocreales</taxon>
        <taxon>Hypocreaceae</taxon>
        <taxon>Trichoderma</taxon>
    </lineage>
</organism>
<evidence type="ECO:0000313" key="3">
    <source>
        <dbReference type="Proteomes" id="UP000024376"/>
    </source>
</evidence>
<accession>A0A024S3F2</accession>